<name>A0ABX6T1K0_9SPHN</name>
<dbReference type="SUPFAM" id="SSF53448">
    <property type="entry name" value="Nucleotide-diphospho-sugar transferases"/>
    <property type="match status" value="1"/>
</dbReference>
<dbReference type="InterPro" id="IPR029044">
    <property type="entry name" value="Nucleotide-diphossugar_trans"/>
</dbReference>
<organism evidence="1 2">
    <name type="scientific">Sphingomonas daechungensis</name>
    <dbReference type="NCBI Taxonomy" id="1176646"/>
    <lineage>
        <taxon>Bacteria</taxon>
        <taxon>Pseudomonadati</taxon>
        <taxon>Pseudomonadota</taxon>
        <taxon>Alphaproteobacteria</taxon>
        <taxon>Sphingomonadales</taxon>
        <taxon>Sphingomonadaceae</taxon>
        <taxon>Sphingomonas</taxon>
    </lineage>
</organism>
<dbReference type="RefSeq" id="WP_187715137.1">
    <property type="nucleotide sequence ID" value="NZ_BAABJC010000001.1"/>
</dbReference>
<reference evidence="1 2" key="1">
    <citation type="submission" date="2020-08" db="EMBL/GenBank/DDBJ databases">
        <title>Genome sequence of Sphingomonas daechungensis KACC 18115T.</title>
        <authorList>
            <person name="Hyun D.-W."/>
            <person name="Bae J.-W."/>
        </authorList>
    </citation>
    <scope>NUCLEOTIDE SEQUENCE [LARGE SCALE GENOMIC DNA]</scope>
    <source>
        <strain evidence="1 2">KACC 18115</strain>
    </source>
</reference>
<dbReference type="Proteomes" id="UP000516134">
    <property type="component" value="Chromosome"/>
</dbReference>
<proteinExistence type="predicted"/>
<evidence type="ECO:0000313" key="1">
    <source>
        <dbReference type="EMBL" id="QNP43712.1"/>
    </source>
</evidence>
<dbReference type="Gene3D" id="3.90.550.10">
    <property type="entry name" value="Spore Coat Polysaccharide Biosynthesis Protein SpsA, Chain A"/>
    <property type="match status" value="1"/>
</dbReference>
<protein>
    <recommendedName>
        <fullName evidence="3">Glycosyltransferase family 2 protein</fullName>
    </recommendedName>
</protein>
<evidence type="ECO:0000313" key="2">
    <source>
        <dbReference type="Proteomes" id="UP000516134"/>
    </source>
</evidence>
<gene>
    <name evidence="1" type="ORF">H9L15_03270</name>
</gene>
<dbReference type="EMBL" id="CP060780">
    <property type="protein sequence ID" value="QNP43712.1"/>
    <property type="molecule type" value="Genomic_DNA"/>
</dbReference>
<evidence type="ECO:0008006" key="3">
    <source>
        <dbReference type="Google" id="ProtNLM"/>
    </source>
</evidence>
<keyword evidence="2" id="KW-1185">Reference proteome</keyword>
<sequence length="330" mass="36822">MTPEVTLVCCIEAGRLETQTLLMIRSLRYFGGKYAHIPAIAVVGRAGAPLKAETQEELVSLGVQVIKASGDNPSPWLGYANKVAAVSVAERRANTDTIVWADSDILFAAEPMAFDLRGADFAARSEWLPPAIRRGSSANIAYWQKVCDLFGLKFESVPWVDREDGRPEQRMYFNSGLFAWRKGSGFAQAYASAFSRLLGSRIAQSNGAFHFADQVILTPVVLRLNLPWRHLSQTEHCMFFQGFISGQDATPPMQGASVIHYSKSLDEPFRTSALERLKRELPALHAWFEAQAEVHLPSRPARLGPSILRLWRGLRWRLYGARVRPCFDVG</sequence>
<accession>A0ABX6T1K0</accession>